<dbReference type="Proteomes" id="UP000011529">
    <property type="component" value="Unassembled WGS sequence"/>
</dbReference>
<comment type="caution">
    <text evidence="1">The sequence shown here is derived from an EMBL/GenBank/DDBJ whole genome shotgun (WGS) entry which is preliminary data.</text>
</comment>
<proteinExistence type="predicted"/>
<name>M2A7F2_9BACT</name>
<reference evidence="1" key="2">
    <citation type="journal article" date="2013" name="Mar. Genomics">
        <title>Expression of sulfatases in Rhodopirellula baltica and the diversity of sulfatases in the genus Rhodopirellula.</title>
        <authorList>
            <person name="Wegner C.E."/>
            <person name="Richter-Heitmann T."/>
            <person name="Klindworth A."/>
            <person name="Klockow C."/>
            <person name="Richter M."/>
            <person name="Achstetter T."/>
            <person name="Glockner F.O."/>
            <person name="Harder J."/>
        </authorList>
    </citation>
    <scope>NUCLEOTIDE SEQUENCE [LARGE SCALE GENOMIC DNA]</scope>
    <source>
        <strain evidence="1">6C</strain>
    </source>
</reference>
<keyword evidence="2" id="KW-1185">Reference proteome</keyword>
<evidence type="ECO:0000313" key="1">
    <source>
        <dbReference type="EMBL" id="EMB17226.1"/>
    </source>
</evidence>
<dbReference type="EMBL" id="ANMO01000100">
    <property type="protein sequence ID" value="EMB17226.1"/>
    <property type="molecule type" value="Genomic_DNA"/>
</dbReference>
<protein>
    <submittedName>
        <fullName evidence="1">Uncharacterized protein</fullName>
    </submittedName>
</protein>
<dbReference type="AlphaFoldDB" id="M2A7F2"/>
<organism evidence="1 2">
    <name type="scientific">Rhodopirellula europaea 6C</name>
    <dbReference type="NCBI Taxonomy" id="1263867"/>
    <lineage>
        <taxon>Bacteria</taxon>
        <taxon>Pseudomonadati</taxon>
        <taxon>Planctomycetota</taxon>
        <taxon>Planctomycetia</taxon>
        <taxon>Pirellulales</taxon>
        <taxon>Pirellulaceae</taxon>
        <taxon>Rhodopirellula</taxon>
    </lineage>
</organism>
<gene>
    <name evidence="1" type="ORF">RE6C_02048</name>
</gene>
<accession>M2A7F2</accession>
<reference evidence="1" key="1">
    <citation type="submission" date="2012-11" db="EMBL/GenBank/DDBJ databases">
        <title>Permanent draft genomes of Rhodopirellula europaea strain SH398 and 6C.</title>
        <authorList>
            <person name="Richter M."/>
            <person name="Richter-Heitmann T."/>
            <person name="Frank C."/>
            <person name="Harder J."/>
            <person name="Glockner F.O."/>
        </authorList>
    </citation>
    <scope>NUCLEOTIDE SEQUENCE</scope>
    <source>
        <strain evidence="1">6C</strain>
    </source>
</reference>
<dbReference type="PATRIC" id="fig|1263867.3.peg.2176"/>
<evidence type="ECO:0000313" key="2">
    <source>
        <dbReference type="Proteomes" id="UP000011529"/>
    </source>
</evidence>
<sequence>MSQLFRLATQPPERLQAFTELDIRAVLFDDSEAGTQTVEDN</sequence>